<dbReference type="Gene3D" id="3.40.250.10">
    <property type="entry name" value="Rhodanese-like domain"/>
    <property type="match status" value="1"/>
</dbReference>
<dbReference type="SMART" id="SM00450">
    <property type="entry name" value="RHOD"/>
    <property type="match status" value="1"/>
</dbReference>
<dbReference type="PRINTS" id="PR00778">
    <property type="entry name" value="HTHARSR"/>
</dbReference>
<dbReference type="FunFam" id="3.40.250.10:FF:000039">
    <property type="entry name" value="ArsR family transcriptional regulator"/>
    <property type="match status" value="1"/>
</dbReference>
<feature type="domain" description="Rhodanese" evidence="4">
    <location>
        <begin position="131"/>
        <end position="220"/>
    </location>
</feature>
<dbReference type="InterPro" id="IPR051011">
    <property type="entry name" value="Metal_resp_trans_reg"/>
</dbReference>
<feature type="domain" description="HTH arsR-type" evidence="5">
    <location>
        <begin position="6"/>
        <end position="101"/>
    </location>
</feature>
<dbReference type="SUPFAM" id="SSF46785">
    <property type="entry name" value="Winged helix' DNA-binding domain"/>
    <property type="match status" value="1"/>
</dbReference>
<evidence type="ECO:0000256" key="2">
    <source>
        <dbReference type="ARBA" id="ARBA00023125"/>
    </source>
</evidence>
<dbReference type="InterPro" id="IPR036873">
    <property type="entry name" value="Rhodanese-like_dom_sf"/>
</dbReference>
<keyword evidence="3" id="KW-0804">Transcription</keyword>
<dbReference type="Proteomes" id="UP000190834">
    <property type="component" value="Unassembled WGS sequence"/>
</dbReference>
<protein>
    <submittedName>
        <fullName evidence="6">Transcriptional regulator, ArsR family</fullName>
    </submittedName>
</protein>
<dbReference type="GO" id="GO:0003700">
    <property type="term" value="F:DNA-binding transcription factor activity"/>
    <property type="evidence" value="ECO:0007669"/>
    <property type="project" value="InterPro"/>
</dbReference>
<evidence type="ECO:0000256" key="3">
    <source>
        <dbReference type="ARBA" id="ARBA00023163"/>
    </source>
</evidence>
<evidence type="ECO:0000313" key="6">
    <source>
        <dbReference type="EMBL" id="SKA04511.1"/>
    </source>
</evidence>
<dbReference type="PROSITE" id="PS00380">
    <property type="entry name" value="RHODANESE_1"/>
    <property type="match status" value="1"/>
</dbReference>
<accession>A0A1T4QM19</accession>
<sequence>MPLHAPKDTLYTTLAEVAQSIAHSHRLELLEYLAQGQHSVEELAALSGLTFANTSRHLQILRRARLVETERRGKNILYSIVNQNEVVALLKALGCVGERNRAEIKQIMNDYFDEKDSLTPVSRETLLSQLQEGTVTLIDVRPEHEFNQGHLPGALNITLDELEAHLALIPKNQQIVAYCRGPYCVLSFEVVEYLRAKGYRVRRLEDGYPEWKAAGLEVESVNSTL</sequence>
<dbReference type="PANTHER" id="PTHR43132:SF8">
    <property type="entry name" value="HTH-TYPE TRANSCRIPTIONAL REGULATOR KMTR"/>
    <property type="match status" value="1"/>
</dbReference>
<dbReference type="PANTHER" id="PTHR43132">
    <property type="entry name" value="ARSENICAL RESISTANCE OPERON REPRESSOR ARSR-RELATED"/>
    <property type="match status" value="1"/>
</dbReference>
<keyword evidence="7" id="KW-1185">Reference proteome</keyword>
<dbReference type="GO" id="GO:0004792">
    <property type="term" value="F:thiosulfate-cyanide sulfurtransferase activity"/>
    <property type="evidence" value="ECO:0007669"/>
    <property type="project" value="InterPro"/>
</dbReference>
<dbReference type="InterPro" id="IPR001307">
    <property type="entry name" value="Thiosulphate_STrfase_CS"/>
</dbReference>
<dbReference type="SMART" id="SM00418">
    <property type="entry name" value="HTH_ARSR"/>
    <property type="match status" value="1"/>
</dbReference>
<dbReference type="InterPro" id="IPR001845">
    <property type="entry name" value="HTH_ArsR_DNA-bd_dom"/>
</dbReference>
<name>A0A1T4QM19_VIBCI</name>
<dbReference type="AlphaFoldDB" id="A0A1T4QM19"/>
<evidence type="ECO:0000313" key="7">
    <source>
        <dbReference type="Proteomes" id="UP000190834"/>
    </source>
</evidence>
<dbReference type="CDD" id="cd00090">
    <property type="entry name" value="HTH_ARSR"/>
    <property type="match status" value="1"/>
</dbReference>
<dbReference type="Pfam" id="PF01022">
    <property type="entry name" value="HTH_5"/>
    <property type="match status" value="1"/>
</dbReference>
<proteinExistence type="predicted"/>
<keyword evidence="2" id="KW-0238">DNA-binding</keyword>
<keyword evidence="1" id="KW-0805">Transcription regulation</keyword>
<dbReference type="Gene3D" id="1.10.10.10">
    <property type="entry name" value="Winged helix-like DNA-binding domain superfamily/Winged helix DNA-binding domain"/>
    <property type="match status" value="1"/>
</dbReference>
<dbReference type="InterPro" id="IPR036388">
    <property type="entry name" value="WH-like_DNA-bd_sf"/>
</dbReference>
<dbReference type="Pfam" id="PF00581">
    <property type="entry name" value="Rhodanese"/>
    <property type="match status" value="1"/>
</dbReference>
<dbReference type="GO" id="GO:0003677">
    <property type="term" value="F:DNA binding"/>
    <property type="evidence" value="ECO:0007669"/>
    <property type="project" value="UniProtKB-KW"/>
</dbReference>
<evidence type="ECO:0000259" key="4">
    <source>
        <dbReference type="PROSITE" id="PS50206"/>
    </source>
</evidence>
<dbReference type="RefSeq" id="WP_078926560.1">
    <property type="nucleotide sequence ID" value="NZ_FUXB01000010.1"/>
</dbReference>
<dbReference type="InterPro" id="IPR036390">
    <property type="entry name" value="WH_DNA-bd_sf"/>
</dbReference>
<dbReference type="PROSITE" id="PS50987">
    <property type="entry name" value="HTH_ARSR_2"/>
    <property type="match status" value="1"/>
</dbReference>
<reference evidence="7" key="1">
    <citation type="submission" date="2017-02" db="EMBL/GenBank/DDBJ databases">
        <authorList>
            <person name="Varghese N."/>
            <person name="Submissions S."/>
        </authorList>
    </citation>
    <scope>NUCLEOTIDE SEQUENCE [LARGE SCALE GENOMIC DNA]</scope>
    <source>
        <strain evidence="7">DSM 19608</strain>
    </source>
</reference>
<organism evidence="6 7">
    <name type="scientific">Vibrio cincinnatiensis DSM 19608</name>
    <dbReference type="NCBI Taxonomy" id="1123491"/>
    <lineage>
        <taxon>Bacteria</taxon>
        <taxon>Pseudomonadati</taxon>
        <taxon>Pseudomonadota</taxon>
        <taxon>Gammaproteobacteria</taxon>
        <taxon>Vibrionales</taxon>
        <taxon>Vibrionaceae</taxon>
        <taxon>Vibrio</taxon>
    </lineage>
</organism>
<dbReference type="EMBL" id="FUXB01000010">
    <property type="protein sequence ID" value="SKA04511.1"/>
    <property type="molecule type" value="Genomic_DNA"/>
</dbReference>
<dbReference type="SUPFAM" id="SSF52821">
    <property type="entry name" value="Rhodanese/Cell cycle control phosphatase"/>
    <property type="match status" value="1"/>
</dbReference>
<dbReference type="STRING" id="1123491.SAMN02745782_02187"/>
<gene>
    <name evidence="6" type="ORF">SAMN02745782_02187</name>
</gene>
<dbReference type="OrthoDB" id="9814704at2"/>
<dbReference type="NCBIfam" id="NF033788">
    <property type="entry name" value="HTH_metalloreg"/>
    <property type="match status" value="1"/>
</dbReference>
<dbReference type="PROSITE" id="PS50206">
    <property type="entry name" value="RHODANESE_3"/>
    <property type="match status" value="1"/>
</dbReference>
<dbReference type="CDD" id="cd00158">
    <property type="entry name" value="RHOD"/>
    <property type="match status" value="1"/>
</dbReference>
<evidence type="ECO:0000259" key="5">
    <source>
        <dbReference type="PROSITE" id="PS50987"/>
    </source>
</evidence>
<dbReference type="InterPro" id="IPR001763">
    <property type="entry name" value="Rhodanese-like_dom"/>
</dbReference>
<evidence type="ECO:0000256" key="1">
    <source>
        <dbReference type="ARBA" id="ARBA00023015"/>
    </source>
</evidence>
<dbReference type="GeneID" id="70584499"/>
<dbReference type="InterPro" id="IPR011991">
    <property type="entry name" value="ArsR-like_HTH"/>
</dbReference>